<dbReference type="Pfam" id="PF13408">
    <property type="entry name" value="Zn_ribbon_recom"/>
    <property type="match status" value="1"/>
</dbReference>
<sequence length="513" mass="58911">MPQVRVIQPISEQAKKLRVAAYARVSSDSADQLNSFATQVAYYTDFIQSKDEWEFAGLYADEAVSGTTADKRDDFQRLLADCRAGKIDRILVKSISRFARNTLDCLQTVRELKQLGVAVEFEKEGIDTGNMGSEMLLSILGSAAQEESLSISKNLKWSYRRRMRSGDFITCNAPLGYFLKDGALVPDPQEVPIVQYIFSSYLAGHSMDEIATFLNDQEAKYSRKEMTRWYRTSIRYILSNEKYIGDSLLQKTFTPNELPLVNIRNRGQLSQFYVKDSHPAIIPLEMFEAVQHLMKRRAATHTAKPKPGGFPLSHMIKCGFCGSTFQRHLKKEGARWCCYQHRKDKSLCVMEVVAESEVYQTFLLMYNKLLDNKNLILRVMLAQLIELQSKTTFARPEIVELNQKISDLARQNHSLSRLQAKGCIDSAIFIERSNRNNKLIEELRFELRQLQEPDRVSETIDQTNLLLDLLDDAQPMLEFEPSIFKSMMKEITVYPEKFSFVLSNGLVLCEMRR</sequence>
<dbReference type="Pfam" id="PF07508">
    <property type="entry name" value="Recombinase"/>
    <property type="match status" value="1"/>
</dbReference>
<evidence type="ECO:0000313" key="4">
    <source>
        <dbReference type="Proteomes" id="UP000823892"/>
    </source>
</evidence>
<dbReference type="Proteomes" id="UP000823892">
    <property type="component" value="Unassembled WGS sequence"/>
</dbReference>
<gene>
    <name evidence="3" type="ORF">H9914_05415</name>
</gene>
<comment type="caution">
    <text evidence="3">The sequence shown here is derived from an EMBL/GenBank/DDBJ whole genome shotgun (WGS) entry which is preliminary data.</text>
</comment>
<dbReference type="InterPro" id="IPR025827">
    <property type="entry name" value="Zn_ribbon_recom_dom"/>
</dbReference>
<dbReference type="InterPro" id="IPR038109">
    <property type="entry name" value="DNA_bind_recomb_sf"/>
</dbReference>
<name>A0A9D2QUG2_9FIRM</name>
<reference evidence="3" key="1">
    <citation type="journal article" date="2021" name="PeerJ">
        <title>Extensive microbial diversity within the chicken gut microbiome revealed by metagenomics and culture.</title>
        <authorList>
            <person name="Gilroy R."/>
            <person name="Ravi A."/>
            <person name="Getino M."/>
            <person name="Pursley I."/>
            <person name="Horton D.L."/>
            <person name="Alikhan N.F."/>
            <person name="Baker D."/>
            <person name="Gharbi K."/>
            <person name="Hall N."/>
            <person name="Watson M."/>
            <person name="Adriaenssens E.M."/>
            <person name="Foster-Nyarko E."/>
            <person name="Jarju S."/>
            <person name="Secka A."/>
            <person name="Antonio M."/>
            <person name="Oren A."/>
            <person name="Chaudhuri R.R."/>
            <person name="La Ragione R."/>
            <person name="Hildebrand F."/>
            <person name="Pallen M.J."/>
        </authorList>
    </citation>
    <scope>NUCLEOTIDE SEQUENCE</scope>
    <source>
        <strain evidence="3">ChiBcec6-4105</strain>
    </source>
</reference>
<accession>A0A9D2QUG2</accession>
<dbReference type="PROSITE" id="PS51737">
    <property type="entry name" value="RECOMBINASE_DNA_BIND"/>
    <property type="match status" value="1"/>
</dbReference>
<dbReference type="GO" id="GO:0003677">
    <property type="term" value="F:DNA binding"/>
    <property type="evidence" value="ECO:0007669"/>
    <property type="project" value="InterPro"/>
</dbReference>
<dbReference type="InterPro" id="IPR050639">
    <property type="entry name" value="SSR_resolvase"/>
</dbReference>
<dbReference type="SUPFAM" id="SSF53041">
    <property type="entry name" value="Resolvase-like"/>
    <property type="match status" value="1"/>
</dbReference>
<dbReference type="EMBL" id="DWUY01000112">
    <property type="protein sequence ID" value="HJD28417.1"/>
    <property type="molecule type" value="Genomic_DNA"/>
</dbReference>
<dbReference type="Gene3D" id="3.90.1750.20">
    <property type="entry name" value="Putative Large Serine Recombinase, Chain B, Domain 2"/>
    <property type="match status" value="1"/>
</dbReference>
<dbReference type="SMART" id="SM00857">
    <property type="entry name" value="Resolvase"/>
    <property type="match status" value="1"/>
</dbReference>
<dbReference type="InterPro" id="IPR036162">
    <property type="entry name" value="Resolvase-like_N_sf"/>
</dbReference>
<reference evidence="3" key="2">
    <citation type="submission" date="2021-04" db="EMBL/GenBank/DDBJ databases">
        <authorList>
            <person name="Gilroy R."/>
        </authorList>
    </citation>
    <scope>NUCLEOTIDE SEQUENCE</scope>
    <source>
        <strain evidence="3">ChiBcec6-4105</strain>
    </source>
</reference>
<dbReference type="InterPro" id="IPR006119">
    <property type="entry name" value="Resolv_N"/>
</dbReference>
<proteinExistence type="predicted"/>
<evidence type="ECO:0000259" key="1">
    <source>
        <dbReference type="PROSITE" id="PS51736"/>
    </source>
</evidence>
<feature type="domain" description="Resolvase/invertase-type recombinase catalytic" evidence="1">
    <location>
        <begin position="18"/>
        <end position="166"/>
    </location>
</feature>
<dbReference type="PANTHER" id="PTHR30461:SF23">
    <property type="entry name" value="DNA RECOMBINASE-RELATED"/>
    <property type="match status" value="1"/>
</dbReference>
<dbReference type="GO" id="GO:0000150">
    <property type="term" value="F:DNA strand exchange activity"/>
    <property type="evidence" value="ECO:0007669"/>
    <property type="project" value="InterPro"/>
</dbReference>
<dbReference type="CDD" id="cd00338">
    <property type="entry name" value="Ser_Recombinase"/>
    <property type="match status" value="1"/>
</dbReference>
<feature type="domain" description="Recombinase" evidence="2">
    <location>
        <begin position="174"/>
        <end position="300"/>
    </location>
</feature>
<dbReference type="PANTHER" id="PTHR30461">
    <property type="entry name" value="DNA-INVERTASE FROM LAMBDOID PROPHAGE"/>
    <property type="match status" value="1"/>
</dbReference>
<dbReference type="InterPro" id="IPR011109">
    <property type="entry name" value="DNA_bind_recombinase_dom"/>
</dbReference>
<evidence type="ECO:0000313" key="3">
    <source>
        <dbReference type="EMBL" id="HJD28417.1"/>
    </source>
</evidence>
<protein>
    <submittedName>
        <fullName evidence="3">Recombinase family protein</fullName>
    </submittedName>
</protein>
<dbReference type="Pfam" id="PF00239">
    <property type="entry name" value="Resolvase"/>
    <property type="match status" value="1"/>
</dbReference>
<dbReference type="AlphaFoldDB" id="A0A9D2QUG2"/>
<dbReference type="PROSITE" id="PS51736">
    <property type="entry name" value="RECOMBINASES_3"/>
    <property type="match status" value="1"/>
</dbReference>
<evidence type="ECO:0000259" key="2">
    <source>
        <dbReference type="PROSITE" id="PS51737"/>
    </source>
</evidence>
<dbReference type="Gene3D" id="3.40.50.1390">
    <property type="entry name" value="Resolvase, N-terminal catalytic domain"/>
    <property type="match status" value="1"/>
</dbReference>
<organism evidence="3 4">
    <name type="scientific">Candidatus Blautia avicola</name>
    <dbReference type="NCBI Taxonomy" id="2838483"/>
    <lineage>
        <taxon>Bacteria</taxon>
        <taxon>Bacillati</taxon>
        <taxon>Bacillota</taxon>
        <taxon>Clostridia</taxon>
        <taxon>Lachnospirales</taxon>
        <taxon>Lachnospiraceae</taxon>
        <taxon>Blautia</taxon>
    </lineage>
</organism>